<feature type="region of interest" description="Disordered" evidence="1">
    <location>
        <begin position="274"/>
        <end position="307"/>
    </location>
</feature>
<dbReference type="STRING" id="77044.A0A1W2TSA6"/>
<organism evidence="2">
    <name type="scientific">Rosellinia necatrix</name>
    <name type="common">White root-rot fungus</name>
    <dbReference type="NCBI Taxonomy" id="77044"/>
    <lineage>
        <taxon>Eukaryota</taxon>
        <taxon>Fungi</taxon>
        <taxon>Dikarya</taxon>
        <taxon>Ascomycota</taxon>
        <taxon>Pezizomycotina</taxon>
        <taxon>Sordariomycetes</taxon>
        <taxon>Xylariomycetidae</taxon>
        <taxon>Xylariales</taxon>
        <taxon>Xylariaceae</taxon>
        <taxon>Rosellinia</taxon>
    </lineage>
</organism>
<dbReference type="AlphaFoldDB" id="A0A1W2TSA6"/>
<dbReference type="OMA" id="CKGPKLH"/>
<gene>
    <name evidence="2" type="ORF">SAMD00023353_6300530</name>
</gene>
<protein>
    <recommendedName>
        <fullName evidence="4">Protein kinase domain-containing protein</fullName>
    </recommendedName>
</protein>
<dbReference type="OrthoDB" id="3432781at2759"/>
<sequence>MPKRKAKEARKANGPLPPGDGPSLDEFEHSDSPIEWKERLDGDRKGGQAFVYRVTIASHDYALKIFKFTDPRSDPLYPNSPLEDLPLKEALKYTDPFYAECRAYGRIRDGRVVKNSRSRRAQLHAAVRCYGYLLLRDNDADEFNKLGHDLETNVLDPKLRKALGGDTRIRAIVKHFDDGPREINKGNIRQAWAGIRLMNHSLKIYNMHIGSDNFIGHRLVDFSTSWTEPHEILRYLDDADPESGRKIRSADAEDFDYMIRAERIQTRLQVLPTSRHQLRSKGKVPEERRELRKRRRKGTILRSPSSS</sequence>
<dbReference type="Pfam" id="PF13095">
    <property type="entry name" value="FTA2"/>
    <property type="match status" value="1"/>
</dbReference>
<dbReference type="Proteomes" id="UP000054516">
    <property type="component" value="Unassembled WGS sequence"/>
</dbReference>
<reference evidence="2" key="1">
    <citation type="submission" date="2016-03" db="EMBL/GenBank/DDBJ databases">
        <title>Draft genome sequence of Rosellinia necatrix.</title>
        <authorList>
            <person name="Kanematsu S."/>
        </authorList>
    </citation>
    <scope>NUCLEOTIDE SEQUENCE [LARGE SCALE GENOMIC DNA]</scope>
    <source>
        <strain evidence="2">W97</strain>
    </source>
</reference>
<dbReference type="InterPro" id="IPR025213">
    <property type="entry name" value="Sim4_Fta2"/>
</dbReference>
<name>A0A1W2TSA6_ROSNE</name>
<feature type="region of interest" description="Disordered" evidence="1">
    <location>
        <begin position="1"/>
        <end position="32"/>
    </location>
</feature>
<evidence type="ECO:0000313" key="3">
    <source>
        <dbReference type="Proteomes" id="UP000054516"/>
    </source>
</evidence>
<dbReference type="EMBL" id="DF977508">
    <property type="protein sequence ID" value="GAP91407.1"/>
    <property type="molecule type" value="Genomic_DNA"/>
</dbReference>
<evidence type="ECO:0000313" key="2">
    <source>
        <dbReference type="EMBL" id="GAP91407.1"/>
    </source>
</evidence>
<evidence type="ECO:0000256" key="1">
    <source>
        <dbReference type="SAM" id="MobiDB-lite"/>
    </source>
</evidence>
<evidence type="ECO:0008006" key="4">
    <source>
        <dbReference type="Google" id="ProtNLM"/>
    </source>
</evidence>
<accession>A0A1W2TSA6</accession>
<keyword evidence="3" id="KW-1185">Reference proteome</keyword>
<proteinExistence type="predicted"/>